<organism evidence="16 17">
    <name type="scientific">Pigmentiphaga daeguensis</name>
    <dbReference type="NCBI Taxonomy" id="414049"/>
    <lineage>
        <taxon>Bacteria</taxon>
        <taxon>Pseudomonadati</taxon>
        <taxon>Pseudomonadota</taxon>
        <taxon>Betaproteobacteria</taxon>
        <taxon>Burkholderiales</taxon>
        <taxon>Alcaligenaceae</taxon>
        <taxon>Pigmentiphaga</taxon>
    </lineage>
</organism>
<dbReference type="SUPFAM" id="SSF51412">
    <property type="entry name" value="Inosine monophosphate dehydrogenase (IMPDH)"/>
    <property type="match status" value="1"/>
</dbReference>
<evidence type="ECO:0000259" key="15">
    <source>
        <dbReference type="PROSITE" id="PS51371"/>
    </source>
</evidence>
<keyword evidence="6 11" id="KW-0630">Potassium</keyword>
<dbReference type="PROSITE" id="PS51371">
    <property type="entry name" value="CBS"/>
    <property type="match status" value="2"/>
</dbReference>
<evidence type="ECO:0000256" key="4">
    <source>
        <dbReference type="ARBA" id="ARBA00022749"/>
    </source>
</evidence>
<feature type="binding site" evidence="11">
    <location>
        <begin position="359"/>
        <end position="360"/>
    </location>
    <ligand>
        <name>IMP</name>
        <dbReference type="ChEBI" id="CHEBI:58053"/>
    </ligand>
</feature>
<dbReference type="EMBL" id="BAAAEN010000001">
    <property type="protein sequence ID" value="GAA0490077.1"/>
    <property type="molecule type" value="Genomic_DNA"/>
</dbReference>
<dbReference type="InterPro" id="IPR015875">
    <property type="entry name" value="IMP_DH/GMP_Rdtase_CS"/>
</dbReference>
<reference evidence="17" key="1">
    <citation type="journal article" date="2019" name="Int. J. Syst. Evol. Microbiol.">
        <title>The Global Catalogue of Microorganisms (GCM) 10K type strain sequencing project: providing services to taxonomists for standard genome sequencing and annotation.</title>
        <authorList>
            <consortium name="The Broad Institute Genomics Platform"/>
            <consortium name="The Broad Institute Genome Sequencing Center for Infectious Disease"/>
            <person name="Wu L."/>
            <person name="Ma J."/>
        </authorList>
    </citation>
    <scope>NUCLEOTIDE SEQUENCE [LARGE SCALE GENOMIC DNA]</scope>
    <source>
        <strain evidence="17">JCM 14330</strain>
    </source>
</reference>
<evidence type="ECO:0000256" key="11">
    <source>
        <dbReference type="HAMAP-Rule" id="MF_01964"/>
    </source>
</evidence>
<feature type="binding site" description="in other chain" evidence="11">
    <location>
        <position position="298"/>
    </location>
    <ligand>
        <name>K(+)</name>
        <dbReference type="ChEBI" id="CHEBI:29103"/>
        <note>ligand shared between two tetrameric partners</note>
    </ligand>
</feature>
<comment type="caution">
    <text evidence="11">Lacks conserved residue(s) required for the propagation of feature annotation.</text>
</comment>
<dbReference type="PIRSF" id="PIRSF000130">
    <property type="entry name" value="IMPDH"/>
    <property type="match status" value="1"/>
</dbReference>
<comment type="pathway">
    <text evidence="11 14">Purine metabolism; XMP biosynthesis via de novo pathway; XMP from IMP: step 1/1.</text>
</comment>
<keyword evidence="17" id="KW-1185">Reference proteome</keyword>
<dbReference type="InterPro" id="IPR013785">
    <property type="entry name" value="Aldolase_TIM"/>
</dbReference>
<proteinExistence type="inferred from homology"/>
<dbReference type="EC" id="1.1.1.205" evidence="11 14"/>
<feature type="active site" description="Thioimidate intermediate" evidence="11">
    <location>
        <position position="303"/>
    </location>
</feature>
<dbReference type="RefSeq" id="WP_087837372.1">
    <property type="nucleotide sequence ID" value="NZ_BAAAEN010000001.1"/>
</dbReference>
<feature type="active site" description="Proton acceptor" evidence="11">
    <location>
        <position position="399"/>
    </location>
</feature>
<dbReference type="InterPro" id="IPR001093">
    <property type="entry name" value="IMP_DH_GMPRt"/>
</dbReference>
<evidence type="ECO:0000256" key="3">
    <source>
        <dbReference type="ARBA" id="ARBA00022723"/>
    </source>
</evidence>
<dbReference type="NCBIfam" id="TIGR01302">
    <property type="entry name" value="IMP_dehydrog"/>
    <property type="match status" value="1"/>
</dbReference>
<comment type="function">
    <text evidence="11">Catalyzes the conversion of inosine 5'-phosphate (IMP) to xanthosine 5'-phosphate (XMP), the first committed and rate-limiting step in the de novo synthesis of guanine nucleotides, and therefore plays an important role in the regulation of cell growth.</text>
</comment>
<dbReference type="SUPFAM" id="SSF54631">
    <property type="entry name" value="CBS-domain pair"/>
    <property type="match status" value="1"/>
</dbReference>
<evidence type="ECO:0000256" key="1">
    <source>
        <dbReference type="ARBA" id="ARBA00001958"/>
    </source>
</evidence>
<feature type="binding site" description="in other chain" evidence="11">
    <location>
        <position position="300"/>
    </location>
    <ligand>
        <name>K(+)</name>
        <dbReference type="ChEBI" id="CHEBI:29103"/>
        <note>ligand shared between two tetrameric partners</note>
    </ligand>
</feature>
<evidence type="ECO:0000256" key="7">
    <source>
        <dbReference type="ARBA" id="ARBA00023002"/>
    </source>
</evidence>
<feature type="binding site" evidence="11">
    <location>
        <position position="470"/>
    </location>
    <ligand>
        <name>K(+)</name>
        <dbReference type="ChEBI" id="CHEBI:29103"/>
        <note>ligand shared between two tetrameric partners</note>
    </ligand>
</feature>
<feature type="binding site" description="in other chain" evidence="11">
    <location>
        <position position="303"/>
    </location>
    <ligand>
        <name>K(+)</name>
        <dbReference type="ChEBI" id="CHEBI:29103"/>
        <note>ligand shared between two tetrameric partners</note>
    </ligand>
</feature>
<dbReference type="InterPro" id="IPR005990">
    <property type="entry name" value="IMP_DH"/>
</dbReference>
<evidence type="ECO:0000313" key="16">
    <source>
        <dbReference type="EMBL" id="GAA0490077.1"/>
    </source>
</evidence>
<feature type="binding site" evidence="11">
    <location>
        <position position="246"/>
    </location>
    <ligand>
        <name>NAD(+)</name>
        <dbReference type="ChEBI" id="CHEBI:57540"/>
    </ligand>
</feature>
<feature type="binding site" evidence="11">
    <location>
        <position position="468"/>
    </location>
    <ligand>
        <name>K(+)</name>
        <dbReference type="ChEBI" id="CHEBI:29103"/>
        <note>ligand shared between two tetrameric partners</note>
    </ligand>
</feature>
<evidence type="ECO:0000256" key="10">
    <source>
        <dbReference type="ARBA" id="ARBA00048028"/>
    </source>
</evidence>
<dbReference type="SMART" id="SM01240">
    <property type="entry name" value="IMPDH"/>
    <property type="match status" value="1"/>
</dbReference>
<dbReference type="InterPro" id="IPR046342">
    <property type="entry name" value="CBS_dom_sf"/>
</dbReference>
<name>A0ABP3KZK5_9BURK</name>
<keyword evidence="8 11" id="KW-0520">NAD</keyword>
<feature type="binding site" evidence="11">
    <location>
        <position position="301"/>
    </location>
    <ligand>
        <name>IMP</name>
        <dbReference type="ChEBI" id="CHEBI:58053"/>
    </ligand>
</feature>
<dbReference type="SMART" id="SM00116">
    <property type="entry name" value="CBS"/>
    <property type="match status" value="2"/>
</dbReference>
<accession>A0ABP3KZK5</accession>
<comment type="catalytic activity">
    <reaction evidence="10 11 14">
        <text>IMP + NAD(+) + H2O = XMP + NADH + H(+)</text>
        <dbReference type="Rhea" id="RHEA:11708"/>
        <dbReference type="ChEBI" id="CHEBI:15377"/>
        <dbReference type="ChEBI" id="CHEBI:15378"/>
        <dbReference type="ChEBI" id="CHEBI:57464"/>
        <dbReference type="ChEBI" id="CHEBI:57540"/>
        <dbReference type="ChEBI" id="CHEBI:57945"/>
        <dbReference type="ChEBI" id="CHEBI:58053"/>
        <dbReference type="EC" id="1.1.1.205"/>
    </reaction>
</comment>
<dbReference type="Pfam" id="PF00478">
    <property type="entry name" value="IMPDH"/>
    <property type="match status" value="1"/>
</dbReference>
<dbReference type="CDD" id="cd04601">
    <property type="entry name" value="CBS_pair_IMPDH"/>
    <property type="match status" value="1"/>
</dbReference>
<keyword evidence="3 11" id="KW-0479">Metal-binding</keyword>
<evidence type="ECO:0000256" key="9">
    <source>
        <dbReference type="ARBA" id="ARBA00023122"/>
    </source>
</evidence>
<comment type="caution">
    <text evidence="16">The sequence shown here is derived from an EMBL/GenBank/DDBJ whole genome shotgun (WGS) entry which is preliminary data.</text>
</comment>
<evidence type="ECO:0000256" key="6">
    <source>
        <dbReference type="ARBA" id="ARBA00022958"/>
    </source>
</evidence>
<dbReference type="CDD" id="cd00381">
    <property type="entry name" value="IMPDH"/>
    <property type="match status" value="1"/>
</dbReference>
<dbReference type="PANTHER" id="PTHR11911:SF111">
    <property type="entry name" value="INOSINE-5'-MONOPHOSPHATE DEHYDROGENASE"/>
    <property type="match status" value="1"/>
</dbReference>
<feature type="binding site" evidence="11">
    <location>
        <position position="469"/>
    </location>
    <ligand>
        <name>K(+)</name>
        <dbReference type="ChEBI" id="CHEBI:29103"/>
        <note>ligand shared between two tetrameric partners</note>
    </ligand>
</feature>
<keyword evidence="7 11" id="KW-0560">Oxidoreductase</keyword>
<keyword evidence="4 11" id="KW-0332">GMP biosynthesis</keyword>
<evidence type="ECO:0000256" key="13">
    <source>
        <dbReference type="RuleBase" id="RU003927"/>
    </source>
</evidence>
<gene>
    <name evidence="11 16" type="primary">guaB</name>
    <name evidence="16" type="ORF">GCM10009097_01960</name>
</gene>
<feature type="domain" description="CBS" evidence="15">
    <location>
        <begin position="92"/>
        <end position="147"/>
    </location>
</feature>
<sequence length="486" mass="52183">MRLVQNALTFDDVLLVPAYSAVLPRDTSLRTRLTREISLNIPLVSAAMDTVTESRLAIAMAKEGGIGIIHKNLTADEQAREVAKVKRYEAGVVLDPITIAPHMKVREVIELQRQHGISGLPVVEGRQVVGIVTNRDLRFEDRYDEPIRTVMTPRERLITVREGASLDEAQALMHKHRLERVLVVNDSFELRGLITVKDIIKTTENPNASKDEHGKLRVGAAVGVGEGTDERVEKLVAAGVDVLIVDTAHGHTAGVLDRVRWIKKHYPQLQVIGGNIATGAAARALVEAGADGVKVGIGPGSICTTRIVAGVGVPQITAISNVAEALEGTGVPLIADGGVRYSGDIAKALSAGAYTVMMGGMFAGTDEAPGEIVLYQGRSYKSYRGMGSLGAMADGSADRYFQDPANNSDKFVPEGIEGRVPYKGSVIAIIYQLVGGVRASMGYCGCATIDEMRTKSEFVQITAAGIRESHVHDVQITKEAPNYRMD</sequence>
<comment type="cofactor">
    <cofactor evidence="1 11">
        <name>K(+)</name>
        <dbReference type="ChEBI" id="CHEBI:29103"/>
    </cofactor>
</comment>
<evidence type="ECO:0000256" key="12">
    <source>
        <dbReference type="PROSITE-ProRule" id="PRU00703"/>
    </source>
</evidence>
<feature type="binding site" evidence="11">
    <location>
        <begin position="296"/>
        <end position="298"/>
    </location>
    <ligand>
        <name>NAD(+)</name>
        <dbReference type="ChEBI" id="CHEBI:57540"/>
    </ligand>
</feature>
<feature type="binding site" evidence="11">
    <location>
        <position position="414"/>
    </location>
    <ligand>
        <name>IMP</name>
        <dbReference type="ChEBI" id="CHEBI:58053"/>
    </ligand>
</feature>
<feature type="binding site" evidence="11">
    <location>
        <begin position="383"/>
        <end position="387"/>
    </location>
    <ligand>
        <name>IMP</name>
        <dbReference type="ChEBI" id="CHEBI:58053"/>
    </ligand>
</feature>
<evidence type="ECO:0000256" key="8">
    <source>
        <dbReference type="ARBA" id="ARBA00023027"/>
    </source>
</evidence>
<dbReference type="PANTHER" id="PTHR11911">
    <property type="entry name" value="INOSINE-5-MONOPHOSPHATE DEHYDROGENASE RELATED"/>
    <property type="match status" value="1"/>
</dbReference>
<comment type="similarity">
    <text evidence="2 11 13">Belongs to the IMPDH/GMPR family.</text>
</comment>
<evidence type="ECO:0000256" key="2">
    <source>
        <dbReference type="ARBA" id="ARBA00005502"/>
    </source>
</evidence>
<keyword evidence="5 11" id="KW-0658">Purine biosynthesis</keyword>
<evidence type="ECO:0000256" key="5">
    <source>
        <dbReference type="ARBA" id="ARBA00022755"/>
    </source>
</evidence>
<protein>
    <recommendedName>
        <fullName evidence="11 14">Inosine-5'-monophosphate dehydrogenase</fullName>
        <shortName evidence="11">IMP dehydrogenase</shortName>
        <shortName evidence="11">IMPD</shortName>
        <shortName evidence="11">IMPDH</shortName>
        <ecNumber evidence="11 14">1.1.1.205</ecNumber>
    </recommendedName>
</protein>
<dbReference type="PROSITE" id="PS00487">
    <property type="entry name" value="IMP_DH_GMP_RED"/>
    <property type="match status" value="1"/>
</dbReference>
<feature type="domain" description="CBS" evidence="15">
    <location>
        <begin position="151"/>
        <end position="209"/>
    </location>
</feature>
<evidence type="ECO:0000313" key="17">
    <source>
        <dbReference type="Proteomes" id="UP001501706"/>
    </source>
</evidence>
<dbReference type="Pfam" id="PF00571">
    <property type="entry name" value="CBS"/>
    <property type="match status" value="2"/>
</dbReference>
<comment type="activity regulation">
    <text evidence="11">Mycophenolic acid (MPA) is a non-competitive inhibitor that prevents formation of the closed enzyme conformation by binding to the same site as the amobile flap. In contrast, mizoribine monophosphate (MZP) is a competitive inhibitor that induces the closed conformation. MPA is a potent inhibitor of mammalian IMPDHs but a poor inhibitor of the bacterial enzymes. MZP is a more potent inhibitor of bacterial IMPDH.</text>
</comment>
<dbReference type="Proteomes" id="UP001501706">
    <property type="component" value="Unassembled WGS sequence"/>
</dbReference>
<comment type="subunit">
    <text evidence="11">Homotetramer.</text>
</comment>
<feature type="binding site" evidence="11">
    <location>
        <begin position="336"/>
        <end position="338"/>
    </location>
    <ligand>
        <name>IMP</name>
        <dbReference type="ChEBI" id="CHEBI:58053"/>
    </ligand>
</feature>
<dbReference type="InterPro" id="IPR000644">
    <property type="entry name" value="CBS_dom"/>
</dbReference>
<evidence type="ECO:0000256" key="14">
    <source>
        <dbReference type="RuleBase" id="RU003928"/>
    </source>
</evidence>
<dbReference type="Gene3D" id="3.20.20.70">
    <property type="entry name" value="Aldolase class I"/>
    <property type="match status" value="1"/>
</dbReference>
<keyword evidence="9 12" id="KW-0129">CBS domain</keyword>
<dbReference type="HAMAP" id="MF_01964">
    <property type="entry name" value="IMPDH"/>
    <property type="match status" value="1"/>
</dbReference>